<dbReference type="EMBL" id="JAESVG020000006">
    <property type="protein sequence ID" value="KAG8626997.1"/>
    <property type="molecule type" value="Genomic_DNA"/>
</dbReference>
<evidence type="ECO:0000313" key="8">
    <source>
        <dbReference type="Proteomes" id="UP000809789"/>
    </source>
</evidence>
<dbReference type="PANTHER" id="PTHR32035">
    <property type="entry name" value="AURORA KINASE A-INTERACTING PROTEIN"/>
    <property type="match status" value="1"/>
</dbReference>
<dbReference type="GO" id="GO:0005739">
    <property type="term" value="C:mitochondrion"/>
    <property type="evidence" value="ECO:0007669"/>
    <property type="project" value="UniProtKB-SubCell"/>
</dbReference>
<gene>
    <name evidence="7" type="ORF">KVT40_005942</name>
</gene>
<dbReference type="SMART" id="SM01155">
    <property type="entry name" value="DUF1713"/>
    <property type="match status" value="1"/>
</dbReference>
<proteinExistence type="inferred from homology"/>
<keyword evidence="8" id="KW-1185">Reference proteome</keyword>
<dbReference type="OrthoDB" id="5364404at2759"/>
<comment type="subcellular location">
    <subcellularLocation>
        <location evidence="1">Mitochondrion</location>
    </subcellularLocation>
</comment>
<sequence length="418" mass="46326">MSNMIASGFRSATRAIPPGQRAAGTRSSTVTAAVPSIPICRASIGHQRRPSSSKASCPPGDQSDGSRATAASTKAATAETSSAKSALPRTSNGRSNSGRAGRGRKAKEEAWTGYTPNAVPAKSSRFDALPSVPNVDTIKESDLKLSSLFALHRPLALRAPIPPQTSQAVFDQLFEPSPESKTNPSDVVATLQSTISALESDQLRWNIVQESSSHSTSEPRHLDGRPSPSKPATIQDFVSSLQPYRKPPPPLPVSSSSLEAQTKPGRRARRTEQKQDYRATMILRQVEGSDYLTGELQSFEPIKRAMNPPVQQQSLSDKRRAMLSFGKRVRMRNVMTIMSSRFAPRYMTIPPRKPYVRMRQQRRTRMELPATKGEVGQAEGEEVMQAISVRRQRKLKMKKHKYKKLMKRTRNLRRRLDK</sequence>
<evidence type="ECO:0000259" key="6">
    <source>
        <dbReference type="SMART" id="SM01155"/>
    </source>
</evidence>
<feature type="compositionally biased region" description="Low complexity" evidence="5">
    <location>
        <begin position="68"/>
        <end position="99"/>
    </location>
</feature>
<evidence type="ECO:0000256" key="1">
    <source>
        <dbReference type="ARBA" id="ARBA00004173"/>
    </source>
</evidence>
<dbReference type="PANTHER" id="PTHR32035:SF3">
    <property type="entry name" value="SMALL RIBOSOMAL SUBUNIT PROTEIN MS38"/>
    <property type="match status" value="1"/>
</dbReference>
<evidence type="ECO:0000313" key="7">
    <source>
        <dbReference type="EMBL" id="KAG8626997.1"/>
    </source>
</evidence>
<protein>
    <recommendedName>
        <fullName evidence="4">Small ribosomal subunit protein mS38</fullName>
    </recommendedName>
</protein>
<dbReference type="Pfam" id="PF08213">
    <property type="entry name" value="COX24_C"/>
    <property type="match status" value="1"/>
</dbReference>
<name>A0A8K0L0R8_9PEZI</name>
<reference evidence="7" key="1">
    <citation type="submission" date="2021-07" db="EMBL/GenBank/DDBJ databases">
        <title>Elsinoe batatas strain:CRI-CJ2 Genome sequencing and assembly.</title>
        <authorList>
            <person name="Huang L."/>
        </authorList>
    </citation>
    <scope>NUCLEOTIDE SEQUENCE</scope>
    <source>
        <strain evidence="7">CRI-CJ2</strain>
    </source>
</reference>
<feature type="region of interest" description="Disordered" evidence="5">
    <location>
        <begin position="209"/>
        <end position="277"/>
    </location>
</feature>
<accession>A0A8K0L0R8</accession>
<feature type="domain" description="Ribosomal protein mS38 C-terminal" evidence="6">
    <location>
        <begin position="385"/>
        <end position="418"/>
    </location>
</feature>
<evidence type="ECO:0000256" key="3">
    <source>
        <dbReference type="ARBA" id="ARBA00035647"/>
    </source>
</evidence>
<comment type="caution">
    <text evidence="7">The sequence shown here is derived from an EMBL/GenBank/DDBJ whole genome shotgun (WGS) entry which is preliminary data.</text>
</comment>
<dbReference type="AlphaFoldDB" id="A0A8K0L0R8"/>
<keyword evidence="2" id="KW-0496">Mitochondrion</keyword>
<evidence type="ECO:0000256" key="4">
    <source>
        <dbReference type="ARBA" id="ARBA00035682"/>
    </source>
</evidence>
<evidence type="ECO:0000256" key="5">
    <source>
        <dbReference type="SAM" id="MobiDB-lite"/>
    </source>
</evidence>
<feature type="region of interest" description="Disordered" evidence="5">
    <location>
        <begin position="1"/>
        <end position="119"/>
    </location>
</feature>
<organism evidence="7 8">
    <name type="scientific">Elsinoe batatas</name>
    <dbReference type="NCBI Taxonomy" id="2601811"/>
    <lineage>
        <taxon>Eukaryota</taxon>
        <taxon>Fungi</taxon>
        <taxon>Dikarya</taxon>
        <taxon>Ascomycota</taxon>
        <taxon>Pezizomycotina</taxon>
        <taxon>Dothideomycetes</taxon>
        <taxon>Dothideomycetidae</taxon>
        <taxon>Myriangiales</taxon>
        <taxon>Elsinoaceae</taxon>
        <taxon>Elsinoe</taxon>
    </lineage>
</organism>
<comment type="similarity">
    <text evidence="3">Belongs to the mitochondrion-specific ribosomal protein mS38 family.</text>
</comment>
<dbReference type="InterPro" id="IPR013177">
    <property type="entry name" value="Ribosomal_mS38_C"/>
</dbReference>
<evidence type="ECO:0000256" key="2">
    <source>
        <dbReference type="ARBA" id="ARBA00023128"/>
    </source>
</evidence>
<dbReference type="Proteomes" id="UP000809789">
    <property type="component" value="Unassembled WGS sequence"/>
</dbReference>